<evidence type="ECO:0000313" key="2">
    <source>
        <dbReference type="EMBL" id="AFU98364.1"/>
    </source>
</evidence>
<protein>
    <submittedName>
        <fullName evidence="2">Uncharacterized protein</fullName>
    </submittedName>
</protein>
<dbReference type="EMBL" id="CP003746">
    <property type="protein sequence ID" value="AFU98364.1"/>
    <property type="molecule type" value="Genomic_DNA"/>
</dbReference>
<evidence type="ECO:0000313" key="3">
    <source>
        <dbReference type="Proteomes" id="UP000000466"/>
    </source>
</evidence>
<feature type="transmembrane region" description="Helical" evidence="1">
    <location>
        <begin position="43"/>
        <end position="64"/>
    </location>
</feature>
<dbReference type="HOGENOM" id="CLU_1757594_0_0_6"/>
<keyword evidence="1" id="KW-0812">Transmembrane</keyword>
<proteinExistence type="predicted"/>
<dbReference type="RefSeq" id="WP_015046537.1">
    <property type="nucleotide sequence ID" value="NC_018868.3"/>
</dbReference>
<organism evidence="2 3">
    <name type="scientific">Simiduia agarivorans (strain DSM 21679 / JCM 13881 / BCRC 17597 / SA1)</name>
    <dbReference type="NCBI Taxonomy" id="1117647"/>
    <lineage>
        <taxon>Bacteria</taxon>
        <taxon>Pseudomonadati</taxon>
        <taxon>Pseudomonadota</taxon>
        <taxon>Gammaproteobacteria</taxon>
        <taxon>Cellvibrionales</taxon>
        <taxon>Cellvibrionaceae</taxon>
        <taxon>Simiduia</taxon>
    </lineage>
</organism>
<keyword evidence="1" id="KW-1133">Transmembrane helix</keyword>
<gene>
    <name evidence="2" type="ordered locus">M5M_05815</name>
</gene>
<feature type="transmembrane region" description="Helical" evidence="1">
    <location>
        <begin position="16"/>
        <end position="37"/>
    </location>
</feature>
<dbReference type="KEGG" id="saga:M5M_05815"/>
<sequence length="148" mass="16684">MPKVDAKILDKVKDPFTFLVLLLLMVEAVLGGMAYSFELYRNTLVNSIIAFLAVYTGLVFYLVIREPSSLSSTFAKELGNDIYIALQGPFSNLEEVEAEEAWATLAEVVRNSEADEAEKFLLFRKMISEKIEKNSQIQGNWKPLQKNG</sequence>
<accession>K4KGY3</accession>
<dbReference type="AlphaFoldDB" id="K4KGY3"/>
<reference evidence="2 3" key="1">
    <citation type="journal article" date="2013" name="Genome Announc.">
        <title>Complete genome sequence of Simiduia agarivorans SA1(T), a marine bacterium able to degrade a variety of polysaccharides.</title>
        <authorList>
            <person name="Lin S.Y."/>
            <person name="Shieh W.Y."/>
            <person name="Chen J.S."/>
            <person name="Tang S.L."/>
        </authorList>
    </citation>
    <scope>NUCLEOTIDE SEQUENCE [LARGE SCALE GENOMIC DNA]</scope>
    <source>
        <strain evidence="3">DSM 21679 / JCM 13881 / BCRC 17597 / SA1</strain>
    </source>
</reference>
<keyword evidence="3" id="KW-1185">Reference proteome</keyword>
<dbReference type="STRING" id="1117647.M5M_05815"/>
<name>K4KGY3_SIMAS</name>
<dbReference type="Proteomes" id="UP000000466">
    <property type="component" value="Chromosome"/>
</dbReference>
<keyword evidence="1" id="KW-0472">Membrane</keyword>
<evidence type="ECO:0000256" key="1">
    <source>
        <dbReference type="SAM" id="Phobius"/>
    </source>
</evidence>